<comment type="caution">
    <text evidence="1">The sequence shown here is derived from an EMBL/GenBank/DDBJ whole genome shotgun (WGS) entry which is preliminary data.</text>
</comment>
<reference evidence="1 2" key="1">
    <citation type="journal article" date="2019" name="Genome Biol. Evol.">
        <title>Insights into the evolution of the New World diploid cottons (Gossypium, subgenus Houzingenia) based on genome sequencing.</title>
        <authorList>
            <person name="Grover C.E."/>
            <person name="Arick M.A. 2nd"/>
            <person name="Thrash A."/>
            <person name="Conover J.L."/>
            <person name="Sanders W.S."/>
            <person name="Peterson D.G."/>
            <person name="Frelichowski J.E."/>
            <person name="Scheffler J.A."/>
            <person name="Scheffler B.E."/>
            <person name="Wendel J.F."/>
        </authorList>
    </citation>
    <scope>NUCLEOTIDE SEQUENCE [LARGE SCALE GENOMIC DNA]</scope>
    <source>
        <strain evidence="1">1</strain>
        <tissue evidence="1">Leaf</tissue>
    </source>
</reference>
<accession>A0A7J9KNL7</accession>
<gene>
    <name evidence="1" type="ORF">Goshw_028016</name>
</gene>
<dbReference type="AlphaFoldDB" id="A0A7J9KNL7"/>
<sequence length="99" mass="11351">IERVIRNRSTGSILRNKDGNWILGYNRYQAVVLLIRQNSRVFSMGSSLYLRKDTNGHNSNRQFIAWKSSLQIFNVPPPPNEVLGTIQQDTACDAFEQLI</sequence>
<dbReference type="Proteomes" id="UP000593576">
    <property type="component" value="Unassembled WGS sequence"/>
</dbReference>
<feature type="non-terminal residue" evidence="1">
    <location>
        <position position="1"/>
    </location>
</feature>
<evidence type="ECO:0000313" key="2">
    <source>
        <dbReference type="Proteomes" id="UP000593576"/>
    </source>
</evidence>
<proteinExistence type="predicted"/>
<evidence type="ECO:0000313" key="1">
    <source>
        <dbReference type="EMBL" id="MBA0848082.1"/>
    </source>
</evidence>
<dbReference type="OrthoDB" id="10511256at2759"/>
<organism evidence="1 2">
    <name type="scientific">Gossypium schwendimanii</name>
    <name type="common">Cotton</name>
    <dbReference type="NCBI Taxonomy" id="34291"/>
    <lineage>
        <taxon>Eukaryota</taxon>
        <taxon>Viridiplantae</taxon>
        <taxon>Streptophyta</taxon>
        <taxon>Embryophyta</taxon>
        <taxon>Tracheophyta</taxon>
        <taxon>Spermatophyta</taxon>
        <taxon>Magnoliopsida</taxon>
        <taxon>eudicotyledons</taxon>
        <taxon>Gunneridae</taxon>
        <taxon>Pentapetalae</taxon>
        <taxon>rosids</taxon>
        <taxon>malvids</taxon>
        <taxon>Malvales</taxon>
        <taxon>Malvaceae</taxon>
        <taxon>Malvoideae</taxon>
        <taxon>Gossypium</taxon>
    </lineage>
</organism>
<dbReference type="EMBL" id="JABFAF010000001">
    <property type="protein sequence ID" value="MBA0848082.1"/>
    <property type="molecule type" value="Genomic_DNA"/>
</dbReference>
<keyword evidence="2" id="KW-1185">Reference proteome</keyword>
<protein>
    <submittedName>
        <fullName evidence="1">Uncharacterized protein</fullName>
    </submittedName>
</protein>
<name>A0A7J9KNL7_GOSSC</name>